<protein>
    <submittedName>
        <fullName evidence="2">Uncharacterized protein DUF1311</fullName>
    </submittedName>
</protein>
<dbReference type="EMBL" id="QRAP01000009">
    <property type="protein sequence ID" value="RDK87425.1"/>
    <property type="molecule type" value="Genomic_DNA"/>
</dbReference>
<gene>
    <name evidence="2" type="ORF">C8D90_10920</name>
</gene>
<accession>A0A370QGE0</accession>
<dbReference type="Gene3D" id="1.20.1270.180">
    <property type="match status" value="1"/>
</dbReference>
<evidence type="ECO:0000313" key="3">
    <source>
        <dbReference type="Proteomes" id="UP000254848"/>
    </source>
</evidence>
<feature type="chain" id="PRO_5016778217" evidence="1">
    <location>
        <begin position="23"/>
        <end position="143"/>
    </location>
</feature>
<dbReference type="OrthoDB" id="6506808at2"/>
<comment type="caution">
    <text evidence="2">The sequence shown here is derived from an EMBL/GenBank/DDBJ whole genome shotgun (WGS) entry which is preliminary data.</text>
</comment>
<organism evidence="2 3">
    <name type="scientific">Enterobacillus tribolii</name>
    <dbReference type="NCBI Taxonomy" id="1487935"/>
    <lineage>
        <taxon>Bacteria</taxon>
        <taxon>Pseudomonadati</taxon>
        <taxon>Pseudomonadota</taxon>
        <taxon>Gammaproteobacteria</taxon>
        <taxon>Enterobacterales</taxon>
        <taxon>Hafniaceae</taxon>
        <taxon>Enterobacillus</taxon>
    </lineage>
</organism>
<evidence type="ECO:0000256" key="1">
    <source>
        <dbReference type="SAM" id="SignalP"/>
    </source>
</evidence>
<name>A0A370QGE0_9GAMM</name>
<keyword evidence="3" id="KW-1185">Reference proteome</keyword>
<feature type="signal peptide" evidence="1">
    <location>
        <begin position="1"/>
        <end position="22"/>
    </location>
</feature>
<sequence length="143" mass="16500">MKNGNLLFLLALLFNYAEIAHADIYYDYLNRNKSGLCNEIVKGKSYMETYQCTSLMLKDSKQKIESKAKEVKLELGKMYKPKKKIAIFNNAQNAWVEYVEKQCAYKLIGYEGNTPLYQSTKDLCFAVENYRRLDVLAGEPSIP</sequence>
<keyword evidence="1" id="KW-0732">Signal</keyword>
<reference evidence="2 3" key="1">
    <citation type="submission" date="2018-07" db="EMBL/GenBank/DDBJ databases">
        <title>Genomic Encyclopedia of Type Strains, Phase IV (KMG-IV): sequencing the most valuable type-strain genomes for metagenomic binning, comparative biology and taxonomic classification.</title>
        <authorList>
            <person name="Goeker M."/>
        </authorList>
    </citation>
    <scope>NUCLEOTIDE SEQUENCE [LARGE SCALE GENOMIC DNA]</scope>
    <source>
        <strain evidence="2 3">DSM 103736</strain>
    </source>
</reference>
<dbReference type="Proteomes" id="UP000254848">
    <property type="component" value="Unassembled WGS sequence"/>
</dbReference>
<proteinExistence type="predicted"/>
<evidence type="ECO:0000313" key="2">
    <source>
        <dbReference type="EMBL" id="RDK87425.1"/>
    </source>
</evidence>
<dbReference type="RefSeq" id="WP_115459743.1">
    <property type="nucleotide sequence ID" value="NZ_QRAP01000009.1"/>
</dbReference>
<dbReference type="AlphaFoldDB" id="A0A370QGE0"/>